<comment type="caution">
    <text evidence="1">The sequence shown here is derived from an EMBL/GenBank/DDBJ whole genome shotgun (WGS) entry which is preliminary data.</text>
</comment>
<dbReference type="EMBL" id="WBSL01000023">
    <property type="protein sequence ID" value="MPY68357.1"/>
    <property type="molecule type" value="Genomic_DNA"/>
</dbReference>
<gene>
    <name evidence="1" type="ORF">F8S09_17015</name>
</gene>
<keyword evidence="2" id="KW-1185">Reference proteome</keyword>
<protein>
    <submittedName>
        <fullName evidence="1">DUF1345 domain-containing protein</fullName>
    </submittedName>
</protein>
<dbReference type="Pfam" id="PF07077">
    <property type="entry name" value="DUF1345"/>
    <property type="match status" value="1"/>
</dbReference>
<name>A0A7X1NYX1_9DEIO</name>
<accession>A0A7X1NYX1</accession>
<organism evidence="1 2">
    <name type="scientific">Deinococcus terrestris</name>
    <dbReference type="NCBI Taxonomy" id="2651870"/>
    <lineage>
        <taxon>Bacteria</taxon>
        <taxon>Thermotogati</taxon>
        <taxon>Deinococcota</taxon>
        <taxon>Deinococci</taxon>
        <taxon>Deinococcales</taxon>
        <taxon>Deinococcaceae</taxon>
        <taxon>Deinococcus</taxon>
    </lineage>
</organism>
<dbReference type="RefSeq" id="WP_104992301.1">
    <property type="nucleotide sequence ID" value="NZ_WBSL01000023.1"/>
</dbReference>
<dbReference type="AlphaFoldDB" id="A0A7X1NYX1"/>
<sequence>MGAAALLRNSPRRSSKFWCSISHRCSGEADSSINNPRASAPSALDFAFVIGMIFRVSDMAVPSPVIRRLALWHGITAFRLNVAILALTLNVLGSQI</sequence>
<reference evidence="1 2" key="1">
    <citation type="submission" date="2019-10" db="EMBL/GenBank/DDBJ databases">
        <title>Deinococcus sp. isolated from soil.</title>
        <authorList>
            <person name="Li Y."/>
            <person name="Wang J."/>
        </authorList>
    </citation>
    <scope>NUCLEOTIDE SEQUENCE [LARGE SCALE GENOMIC DNA]</scope>
    <source>
        <strain evidence="1 2">SDU3-2</strain>
    </source>
</reference>
<evidence type="ECO:0000313" key="1">
    <source>
        <dbReference type="EMBL" id="MPY68357.1"/>
    </source>
</evidence>
<dbReference type="InterPro" id="IPR009781">
    <property type="entry name" value="DUF1345"/>
</dbReference>
<evidence type="ECO:0000313" key="2">
    <source>
        <dbReference type="Proteomes" id="UP000484842"/>
    </source>
</evidence>
<dbReference type="Proteomes" id="UP000484842">
    <property type="component" value="Unassembled WGS sequence"/>
</dbReference>
<proteinExistence type="predicted"/>